<sequence length="190" mass="20403">MSSGRAGATAEDARVARTRTDVARASLDVLTNDGFDELTHARVARIAGYSKTTLYTHWPSRVDLLTMALSALGELPHHSPTGDLRADLIAELHAFRVAINDLGLDRVLMVLAQWGATVDEIGRIRTDLVTDGEHIARRLLSQLAEGIRLEAAVSMLSGVVVCPTLMYGSPPDDATVEHAIDILLAGLRAS</sequence>
<dbReference type="SUPFAM" id="SSF46689">
    <property type="entry name" value="Homeodomain-like"/>
    <property type="match status" value="1"/>
</dbReference>
<dbReference type="EMBL" id="BMCS01000001">
    <property type="protein sequence ID" value="GGF30133.1"/>
    <property type="molecule type" value="Genomic_DNA"/>
</dbReference>
<dbReference type="PANTHER" id="PTHR30055">
    <property type="entry name" value="HTH-TYPE TRANSCRIPTIONAL REGULATOR RUTR"/>
    <property type="match status" value="1"/>
</dbReference>
<feature type="DNA-binding region" description="H-T-H motif" evidence="2">
    <location>
        <begin position="39"/>
        <end position="58"/>
    </location>
</feature>
<dbReference type="SUPFAM" id="SSF48498">
    <property type="entry name" value="Tetracyclin repressor-like, C-terminal domain"/>
    <property type="match status" value="1"/>
</dbReference>
<keyword evidence="1 2" id="KW-0238">DNA-binding</keyword>
<dbReference type="InterPro" id="IPR050109">
    <property type="entry name" value="HTH-type_TetR-like_transc_reg"/>
</dbReference>
<keyword evidence="5" id="KW-1185">Reference proteome</keyword>
<evidence type="ECO:0000313" key="4">
    <source>
        <dbReference type="EMBL" id="GGF30133.1"/>
    </source>
</evidence>
<feature type="domain" description="HTH tetR-type" evidence="3">
    <location>
        <begin position="16"/>
        <end position="76"/>
    </location>
</feature>
<name>A0ABQ1UZY1_9NOCA</name>
<evidence type="ECO:0000259" key="3">
    <source>
        <dbReference type="PROSITE" id="PS50977"/>
    </source>
</evidence>
<organism evidence="4 5">
    <name type="scientific">Williamsia phyllosphaerae</name>
    <dbReference type="NCBI Taxonomy" id="885042"/>
    <lineage>
        <taxon>Bacteria</taxon>
        <taxon>Bacillati</taxon>
        <taxon>Actinomycetota</taxon>
        <taxon>Actinomycetes</taxon>
        <taxon>Mycobacteriales</taxon>
        <taxon>Nocardiaceae</taxon>
        <taxon>Williamsia</taxon>
    </lineage>
</organism>
<gene>
    <name evidence="4" type="ORF">GCM10007298_27640</name>
</gene>
<dbReference type="Gene3D" id="1.10.357.10">
    <property type="entry name" value="Tetracycline Repressor, domain 2"/>
    <property type="match status" value="1"/>
</dbReference>
<protein>
    <submittedName>
        <fullName evidence="4">TetR family transcriptional regulator</fullName>
    </submittedName>
</protein>
<evidence type="ECO:0000256" key="1">
    <source>
        <dbReference type="ARBA" id="ARBA00023125"/>
    </source>
</evidence>
<comment type="caution">
    <text evidence="4">The sequence shown here is derived from an EMBL/GenBank/DDBJ whole genome shotgun (WGS) entry which is preliminary data.</text>
</comment>
<dbReference type="PROSITE" id="PS50977">
    <property type="entry name" value="HTH_TETR_2"/>
    <property type="match status" value="1"/>
</dbReference>
<dbReference type="PANTHER" id="PTHR30055:SF148">
    <property type="entry name" value="TETR-FAMILY TRANSCRIPTIONAL REGULATOR"/>
    <property type="match status" value="1"/>
</dbReference>
<proteinExistence type="predicted"/>
<dbReference type="Pfam" id="PF00440">
    <property type="entry name" value="TetR_N"/>
    <property type="match status" value="1"/>
</dbReference>
<accession>A0ABQ1UZY1</accession>
<dbReference type="Proteomes" id="UP000632454">
    <property type="component" value="Unassembled WGS sequence"/>
</dbReference>
<reference evidence="5" key="1">
    <citation type="journal article" date="2019" name="Int. J. Syst. Evol. Microbiol.">
        <title>The Global Catalogue of Microorganisms (GCM) 10K type strain sequencing project: providing services to taxonomists for standard genome sequencing and annotation.</title>
        <authorList>
            <consortium name="The Broad Institute Genomics Platform"/>
            <consortium name="The Broad Institute Genome Sequencing Center for Infectious Disease"/>
            <person name="Wu L."/>
            <person name="Ma J."/>
        </authorList>
    </citation>
    <scope>NUCLEOTIDE SEQUENCE [LARGE SCALE GENOMIC DNA]</scope>
    <source>
        <strain evidence="5">CCM 7855</strain>
    </source>
</reference>
<evidence type="ECO:0000313" key="5">
    <source>
        <dbReference type="Proteomes" id="UP000632454"/>
    </source>
</evidence>
<evidence type="ECO:0000256" key="2">
    <source>
        <dbReference type="PROSITE-ProRule" id="PRU00335"/>
    </source>
</evidence>
<dbReference type="InterPro" id="IPR001647">
    <property type="entry name" value="HTH_TetR"/>
</dbReference>
<dbReference type="RefSeq" id="WP_188490214.1">
    <property type="nucleotide sequence ID" value="NZ_BMCS01000001.1"/>
</dbReference>
<dbReference type="InterPro" id="IPR036271">
    <property type="entry name" value="Tet_transcr_reg_TetR-rel_C_sf"/>
</dbReference>
<dbReference type="InterPro" id="IPR009057">
    <property type="entry name" value="Homeodomain-like_sf"/>
</dbReference>
<dbReference type="Gene3D" id="1.10.10.60">
    <property type="entry name" value="Homeodomain-like"/>
    <property type="match status" value="1"/>
</dbReference>